<feature type="active site" description="Proton donor/acceptor" evidence="6">
    <location>
        <position position="173"/>
    </location>
</feature>
<evidence type="ECO:0000256" key="4">
    <source>
        <dbReference type="ARBA" id="ARBA00023242"/>
    </source>
</evidence>
<sequence length="228" mass="26367">MCFFRPKLPAPNLSKEAVVASHVHTDNPELHGGRSRLFPHVRGNWATYVYINYDRFDAVCSLIDKFEEVVATKLDSCHRCDDFHISLSRTFVLKYHLITAFSSSLHKCLANIESFHLGFAAVKIYCNEDCSRTFISLDVEPFAQKHLLELTNKIDQVLKEFQLPPFYENPSYHMSILWVNGDKKSELDTILDELNEILSQEVEKSLYAVMVETINCKSGNKYFQYRLC</sequence>
<dbReference type="HAMAP" id="MF_03040">
    <property type="entry name" value="USB1"/>
    <property type="match status" value="1"/>
</dbReference>
<dbReference type="GO" id="GO:0034477">
    <property type="term" value="P:U6 snRNA 3'-end processing"/>
    <property type="evidence" value="ECO:0007669"/>
    <property type="project" value="UniProtKB-UniRule"/>
</dbReference>
<evidence type="ECO:0000313" key="7">
    <source>
        <dbReference type="EMBL" id="PCG72242.1"/>
    </source>
</evidence>
<dbReference type="EMBL" id="NWSH01001177">
    <property type="protein sequence ID" value="PCG72242.1"/>
    <property type="molecule type" value="Genomic_DNA"/>
</dbReference>
<comment type="caution">
    <text evidence="7">The sequence shown here is derived from an EMBL/GenBank/DDBJ whole genome shotgun (WGS) entry which is preliminary data.</text>
</comment>
<dbReference type="AlphaFoldDB" id="A0A2A4JLF2"/>
<dbReference type="Pfam" id="PF09749">
    <property type="entry name" value="HVSL"/>
    <property type="match status" value="1"/>
</dbReference>
<gene>
    <name evidence="7" type="ORF">B5V51_1002</name>
</gene>
<dbReference type="InterPro" id="IPR027521">
    <property type="entry name" value="Usb1"/>
</dbReference>
<name>A0A2A4JLF2_HELVI</name>
<evidence type="ECO:0000256" key="3">
    <source>
        <dbReference type="ARBA" id="ARBA00023239"/>
    </source>
</evidence>
<keyword evidence="2 6" id="KW-0378">Hydrolase</keyword>
<comment type="function">
    <text evidence="6">Phosphodiesterase responsible for the U6 snRNA 3' end processing. Acts as an exoribonuclease (RNase) responsible for trimming the poly(U) tract of the last nucleotides in the pre-U6 snRNA molecule, leading to the formation of mature U6 snRNA.</text>
</comment>
<dbReference type="GO" id="GO:0016829">
    <property type="term" value="F:lyase activity"/>
    <property type="evidence" value="ECO:0007669"/>
    <property type="project" value="UniProtKB-KW"/>
</dbReference>
<comment type="similarity">
    <text evidence="6">Belongs to the 2H phosphoesterase superfamily. USB1 family.</text>
</comment>
<feature type="active site" description="Proton donor/acceptor" evidence="6">
    <location>
        <position position="84"/>
    </location>
</feature>
<dbReference type="STRING" id="7102.A0A2A4JLF2"/>
<keyword evidence="3" id="KW-0456">Lyase</keyword>
<dbReference type="PANTHER" id="PTHR13522:SF3">
    <property type="entry name" value="U6 SNRNA PHOSPHODIESTERASE 1"/>
    <property type="match status" value="1"/>
</dbReference>
<reference evidence="7" key="1">
    <citation type="submission" date="2017-09" db="EMBL/GenBank/DDBJ databases">
        <title>Contemporary evolution of a Lepidopteran species, Heliothis virescens, in response to modern agricultural practices.</title>
        <authorList>
            <person name="Fritz M.L."/>
            <person name="Deyonke A.M."/>
            <person name="Papanicolaou A."/>
            <person name="Micinski S."/>
            <person name="Westbrook J."/>
            <person name="Gould F."/>
        </authorList>
    </citation>
    <scope>NUCLEOTIDE SEQUENCE [LARGE SCALE GENOMIC DNA]</scope>
    <source>
        <strain evidence="7">HvINT-</strain>
        <tissue evidence="7">Whole body</tissue>
    </source>
</reference>
<dbReference type="PANTHER" id="PTHR13522">
    <property type="entry name" value="U6 SNRNA PHOSPHODIESTERASE 1"/>
    <property type="match status" value="1"/>
</dbReference>
<organism evidence="7">
    <name type="scientific">Heliothis virescens</name>
    <name type="common">Tobacco budworm moth</name>
    <dbReference type="NCBI Taxonomy" id="7102"/>
    <lineage>
        <taxon>Eukaryota</taxon>
        <taxon>Metazoa</taxon>
        <taxon>Ecdysozoa</taxon>
        <taxon>Arthropoda</taxon>
        <taxon>Hexapoda</taxon>
        <taxon>Insecta</taxon>
        <taxon>Pterygota</taxon>
        <taxon>Neoptera</taxon>
        <taxon>Endopterygota</taxon>
        <taxon>Lepidoptera</taxon>
        <taxon>Glossata</taxon>
        <taxon>Ditrysia</taxon>
        <taxon>Noctuoidea</taxon>
        <taxon>Noctuidae</taxon>
        <taxon>Heliothinae</taxon>
        <taxon>Heliothis</taxon>
    </lineage>
</organism>
<dbReference type="Gene3D" id="3.90.1140.10">
    <property type="entry name" value="Cyclic phosphodiesterase"/>
    <property type="match status" value="1"/>
</dbReference>
<dbReference type="EC" id="3.1.4.-" evidence="6"/>
<comment type="subcellular location">
    <subcellularLocation>
        <location evidence="6">Nucleus</location>
    </subcellularLocation>
</comment>
<comment type="catalytic activity">
    <reaction evidence="5">
        <text>a 3'-end uridylyl-uridine-RNA = a 3'-end 2',3'-cyclophospho-uridine-RNA + uridine</text>
        <dbReference type="Rhea" id="RHEA:46052"/>
        <dbReference type="Rhea" id="RHEA-COMP:17384"/>
        <dbReference type="Rhea" id="RHEA-COMP:17385"/>
        <dbReference type="ChEBI" id="CHEBI:16704"/>
        <dbReference type="ChEBI" id="CHEBI:85643"/>
        <dbReference type="ChEBI" id="CHEBI:85644"/>
    </reaction>
    <physiologicalReaction direction="left-to-right" evidence="5">
        <dbReference type="Rhea" id="RHEA:46053"/>
    </physiologicalReaction>
</comment>
<evidence type="ECO:0000256" key="6">
    <source>
        <dbReference type="HAMAP-Rule" id="MF_03040"/>
    </source>
</evidence>
<keyword evidence="1 6" id="KW-0540">Nuclease</keyword>
<proteinExistence type="inferred from homology"/>
<protein>
    <recommendedName>
        <fullName evidence="6">U6 snRNA phosphodiesterase</fullName>
        <ecNumber evidence="6">3.1.4.-</ecNumber>
    </recommendedName>
</protein>
<evidence type="ECO:0000256" key="5">
    <source>
        <dbReference type="ARBA" id="ARBA00029300"/>
    </source>
</evidence>
<evidence type="ECO:0000256" key="2">
    <source>
        <dbReference type="ARBA" id="ARBA00022801"/>
    </source>
</evidence>
<evidence type="ECO:0000256" key="1">
    <source>
        <dbReference type="ARBA" id="ARBA00022722"/>
    </source>
</evidence>
<accession>A0A2A4JLF2</accession>
<keyword evidence="4 6" id="KW-0539">Nucleus</keyword>
<dbReference type="GO" id="GO:1990838">
    <property type="term" value="F:poly(U)-specific exoribonuclease activity, producing 3' uridine cyclic phosphate ends"/>
    <property type="evidence" value="ECO:0007669"/>
    <property type="project" value="UniProtKB-UniRule"/>
</dbReference>
<dbReference type="GO" id="GO:0005634">
    <property type="term" value="C:nucleus"/>
    <property type="evidence" value="ECO:0007669"/>
    <property type="project" value="UniProtKB-SubCell"/>
</dbReference>